<dbReference type="PROSITE" id="PS00211">
    <property type="entry name" value="ABC_TRANSPORTER_1"/>
    <property type="match status" value="1"/>
</dbReference>
<dbReference type="KEGG" id="ahe:Arch_1006"/>
<evidence type="ECO:0000256" key="2">
    <source>
        <dbReference type="ARBA" id="ARBA00022448"/>
    </source>
</evidence>
<keyword evidence="7" id="KW-0029">Amino-acid transport</keyword>
<dbReference type="Pfam" id="PF00005">
    <property type="entry name" value="ABC_tran"/>
    <property type="match status" value="1"/>
</dbReference>
<protein>
    <submittedName>
        <fullName evidence="12">ABC transporter related protein</fullName>
    </submittedName>
</protein>
<evidence type="ECO:0000256" key="10">
    <source>
        <dbReference type="ARBA" id="ARBA00063837"/>
    </source>
</evidence>
<dbReference type="InterPro" id="IPR017871">
    <property type="entry name" value="ABC_transporter-like_CS"/>
</dbReference>
<evidence type="ECO:0000313" key="12">
    <source>
        <dbReference type="EMBL" id="ADH92726.1"/>
    </source>
</evidence>
<dbReference type="AlphaFoldDB" id="D7BP77"/>
<evidence type="ECO:0000313" key="13">
    <source>
        <dbReference type="Proteomes" id="UP000000376"/>
    </source>
</evidence>
<keyword evidence="8" id="KW-0472">Membrane</keyword>
<comment type="function">
    <text evidence="9">Part of the ABC transporter FtsEX involved in cellular division. Has ATPase activity.</text>
</comment>
<keyword evidence="2" id="KW-0813">Transport</keyword>
<keyword evidence="5" id="KW-0067">ATP-binding</keyword>
<evidence type="ECO:0000256" key="1">
    <source>
        <dbReference type="ARBA" id="ARBA00005417"/>
    </source>
</evidence>
<reference evidence="12 13" key="1">
    <citation type="journal article" date="2010" name="Stand. Genomic Sci.">
        <title>Complete genome sequence of Arcanobacterium haemolyticum type strain (11018).</title>
        <authorList>
            <person name="Yasawong M."/>
            <person name="Teshima H."/>
            <person name="Lapidus A."/>
            <person name="Nolan M."/>
            <person name="Lucas S."/>
            <person name="Glavina Del Rio T."/>
            <person name="Tice H."/>
            <person name="Cheng J."/>
            <person name="Bruce D."/>
            <person name="Detter C."/>
            <person name="Tapia R."/>
            <person name="Han C."/>
            <person name="Goodwin L."/>
            <person name="Pitluck S."/>
            <person name="Liolios K."/>
            <person name="Ivanova N."/>
            <person name="Mavromatis K."/>
            <person name="Mikhailova N."/>
            <person name="Pati A."/>
            <person name="Chen A."/>
            <person name="Palaniappan K."/>
            <person name="Land M."/>
            <person name="Hauser L."/>
            <person name="Chang Y."/>
            <person name="Jeffries C."/>
            <person name="Rohde M."/>
            <person name="Sikorski J."/>
            <person name="Pukall R."/>
            <person name="Goker M."/>
            <person name="Woyke T."/>
            <person name="Bristow J."/>
            <person name="Eisen J."/>
            <person name="Markowitz V."/>
            <person name="Hugenholtz P."/>
            <person name="Kyrpides N."/>
            <person name="Klenk H."/>
        </authorList>
    </citation>
    <scope>NUCLEOTIDE SEQUENCE [LARGE SCALE GENOMIC DNA]</scope>
    <source>
        <strain evidence="13">ATCC 9345 / DSM 20595 / CCUG 17215 / LMG 16163 / NBRC 15585 / NCTC 8452 / 11018</strain>
    </source>
</reference>
<dbReference type="Proteomes" id="UP000000376">
    <property type="component" value="Chromosome"/>
</dbReference>
<dbReference type="Gene3D" id="3.40.50.300">
    <property type="entry name" value="P-loop containing nucleotide triphosphate hydrolases"/>
    <property type="match status" value="1"/>
</dbReference>
<dbReference type="PANTHER" id="PTHR43166">
    <property type="entry name" value="AMINO ACID IMPORT ATP-BINDING PROTEIN"/>
    <property type="match status" value="1"/>
</dbReference>
<keyword evidence="3" id="KW-1003">Cell membrane</keyword>
<comment type="subunit">
    <text evidence="10">Homodimer. Forms a membrane-associated complex with FtsX.</text>
</comment>
<dbReference type="HOGENOM" id="CLU_000604_1_3_11"/>
<dbReference type="EMBL" id="CP002045">
    <property type="protein sequence ID" value="ADH92726.1"/>
    <property type="molecule type" value="Genomic_DNA"/>
</dbReference>
<evidence type="ECO:0000256" key="7">
    <source>
        <dbReference type="ARBA" id="ARBA00022970"/>
    </source>
</evidence>
<dbReference type="GO" id="GO:0005886">
    <property type="term" value="C:plasma membrane"/>
    <property type="evidence" value="ECO:0007669"/>
    <property type="project" value="UniProtKB-ARBA"/>
</dbReference>
<dbReference type="GO" id="GO:0006865">
    <property type="term" value="P:amino acid transport"/>
    <property type="evidence" value="ECO:0007669"/>
    <property type="project" value="UniProtKB-KW"/>
</dbReference>
<feature type="domain" description="ABC transporter" evidence="11">
    <location>
        <begin position="2"/>
        <end position="242"/>
    </location>
</feature>
<evidence type="ECO:0000256" key="4">
    <source>
        <dbReference type="ARBA" id="ARBA00022741"/>
    </source>
</evidence>
<dbReference type="RefSeq" id="WP_013170222.1">
    <property type="nucleotide sequence ID" value="NC_014218.1"/>
</dbReference>
<dbReference type="InterPro" id="IPR003593">
    <property type="entry name" value="AAA+_ATPase"/>
</dbReference>
<dbReference type="InterPro" id="IPR041701">
    <property type="entry name" value="MetN_ABC"/>
</dbReference>
<evidence type="ECO:0000256" key="8">
    <source>
        <dbReference type="ARBA" id="ARBA00023136"/>
    </source>
</evidence>
<sequence>MIELKSVSKVYPRKGSSDVHALNNLSLSIADNTIHGIVGESGAGKSTLIRCLTALERPTSGAILVDGQDLTQLRSSELRAARRRIGMVFQGANLLDARTTYENIAYPLRIAKVPAAEIDTRVKELLKLVGLQDRANSYPAQLSGGQRQRVGIARALADKPAVLLADEPTSALDSETTESILNLLQSVREQTGVTVVVITHEMSVVRKICDSVTLLDAGGILETGHIRDILSDPSSVLARKLIPLPELDPEVGELNDIIDLYFTSRPGEPTGSRVLSKVAELGADIAAGTFESVDDVQVGRLALTVPIGTGERCAAQFDKSTIFAQVREA</sequence>
<dbReference type="InterPro" id="IPR027417">
    <property type="entry name" value="P-loop_NTPase"/>
</dbReference>
<gene>
    <name evidence="12" type="ordered locus">Arch_1006</name>
</gene>
<dbReference type="InterPro" id="IPR050086">
    <property type="entry name" value="MetN_ABC_transporter-like"/>
</dbReference>
<proteinExistence type="inferred from homology"/>
<keyword evidence="13" id="KW-1185">Reference proteome</keyword>
<evidence type="ECO:0000256" key="6">
    <source>
        <dbReference type="ARBA" id="ARBA00022967"/>
    </source>
</evidence>
<comment type="similarity">
    <text evidence="1">Belongs to the ABC transporter superfamily.</text>
</comment>
<accession>D7BP77</accession>
<dbReference type="GO" id="GO:0016887">
    <property type="term" value="F:ATP hydrolysis activity"/>
    <property type="evidence" value="ECO:0007669"/>
    <property type="project" value="InterPro"/>
</dbReference>
<keyword evidence="4" id="KW-0547">Nucleotide-binding</keyword>
<dbReference type="OrthoDB" id="4283894at2"/>
<dbReference type="FunFam" id="3.40.50.300:FF:000056">
    <property type="entry name" value="Cell division ATP-binding protein FtsE"/>
    <property type="match status" value="1"/>
</dbReference>
<dbReference type="SMART" id="SM00382">
    <property type="entry name" value="AAA"/>
    <property type="match status" value="1"/>
</dbReference>
<evidence type="ECO:0000256" key="3">
    <source>
        <dbReference type="ARBA" id="ARBA00022475"/>
    </source>
</evidence>
<evidence type="ECO:0000256" key="9">
    <source>
        <dbReference type="ARBA" id="ARBA00054718"/>
    </source>
</evidence>
<dbReference type="PANTHER" id="PTHR43166:SF30">
    <property type="entry name" value="METHIONINE IMPORT ATP-BINDING PROTEIN METN"/>
    <property type="match status" value="1"/>
</dbReference>
<organism evidence="12 13">
    <name type="scientific">Arcanobacterium haemolyticum (strain ATCC 9345 / DSM 20595 / CCM 5947 / CCUG 17215 / LMG 16163 / NBRC 15585 / NCTC 8452 / 11018)</name>
    <dbReference type="NCBI Taxonomy" id="644284"/>
    <lineage>
        <taxon>Bacteria</taxon>
        <taxon>Bacillati</taxon>
        <taxon>Actinomycetota</taxon>
        <taxon>Actinomycetes</taxon>
        <taxon>Actinomycetales</taxon>
        <taxon>Actinomycetaceae</taxon>
        <taxon>Arcanobacterium</taxon>
    </lineage>
</organism>
<keyword evidence="6" id="KW-1278">Translocase</keyword>
<dbReference type="eggNOG" id="COG1135">
    <property type="taxonomic scope" value="Bacteria"/>
</dbReference>
<dbReference type="CDD" id="cd03258">
    <property type="entry name" value="ABC_MetN_methionine_transporter"/>
    <property type="match status" value="1"/>
</dbReference>
<dbReference type="GO" id="GO:0005524">
    <property type="term" value="F:ATP binding"/>
    <property type="evidence" value="ECO:0007669"/>
    <property type="project" value="UniProtKB-KW"/>
</dbReference>
<dbReference type="SUPFAM" id="SSF52540">
    <property type="entry name" value="P-loop containing nucleoside triphosphate hydrolases"/>
    <property type="match status" value="1"/>
</dbReference>
<evidence type="ECO:0000259" key="11">
    <source>
        <dbReference type="PROSITE" id="PS50893"/>
    </source>
</evidence>
<evidence type="ECO:0000256" key="5">
    <source>
        <dbReference type="ARBA" id="ARBA00022840"/>
    </source>
</evidence>
<name>D7BP77_ARCHD</name>
<dbReference type="PROSITE" id="PS50893">
    <property type="entry name" value="ABC_TRANSPORTER_2"/>
    <property type="match status" value="1"/>
</dbReference>
<dbReference type="InterPro" id="IPR003439">
    <property type="entry name" value="ABC_transporter-like_ATP-bd"/>
</dbReference>
<dbReference type="STRING" id="644284.Arch_1006"/>